<name>A0A0L0EPH5_9GAMM</name>
<organism evidence="2 3">
    <name type="scientific">Pseudoalteromonas rubra</name>
    <dbReference type="NCBI Taxonomy" id="43658"/>
    <lineage>
        <taxon>Bacteria</taxon>
        <taxon>Pseudomonadati</taxon>
        <taxon>Pseudomonadota</taxon>
        <taxon>Gammaproteobacteria</taxon>
        <taxon>Alteromonadales</taxon>
        <taxon>Pseudoalteromonadaceae</taxon>
        <taxon>Pseudoalteromonas</taxon>
    </lineage>
</organism>
<dbReference type="InterPro" id="IPR007780">
    <property type="entry name" value="NAD_Glu_DH_bac"/>
</dbReference>
<gene>
    <name evidence="2" type="ORF">AC626_17290</name>
</gene>
<comment type="caution">
    <text evidence="2">The sequence shown here is derived from an EMBL/GenBank/DDBJ whole genome shotgun (WGS) entry which is preliminary data.</text>
</comment>
<evidence type="ECO:0000313" key="3">
    <source>
        <dbReference type="Proteomes" id="UP000036850"/>
    </source>
</evidence>
<feature type="non-terminal residue" evidence="2">
    <location>
        <position position="1"/>
    </location>
</feature>
<accession>A0A0L0EPH5</accession>
<dbReference type="InterPro" id="IPR048381">
    <property type="entry name" value="GDH_C"/>
</dbReference>
<dbReference type="PANTHER" id="PTHR43403:SF1">
    <property type="entry name" value="NAD-SPECIFIC GLUTAMATE DEHYDROGENASE"/>
    <property type="match status" value="1"/>
</dbReference>
<dbReference type="GO" id="GO:0004069">
    <property type="term" value="F:L-aspartate:2-oxoglutarate aminotransferase activity"/>
    <property type="evidence" value="ECO:0007669"/>
    <property type="project" value="InterPro"/>
</dbReference>
<dbReference type="Pfam" id="PF21074">
    <property type="entry name" value="GDH_C"/>
    <property type="match status" value="1"/>
</dbReference>
<reference evidence="3" key="1">
    <citation type="submission" date="2015-07" db="EMBL/GenBank/DDBJ databases">
        <title>Draft genome sequence of a Pseudoalteromonas rubra strain, OCN096, isolated from Kaneohe Bay, Oahu, Hawaii.</title>
        <authorList>
            <person name="Beurmann S."/>
            <person name="Ushijima B."/>
            <person name="Belcaid M."/>
            <person name="Callahan S.M."/>
            <person name="Aeby G.S."/>
        </authorList>
    </citation>
    <scope>NUCLEOTIDE SEQUENCE [LARGE SCALE GENOMIC DNA]</scope>
    <source>
        <strain evidence="3">OCN096</strain>
    </source>
</reference>
<dbReference type="GO" id="GO:0004352">
    <property type="term" value="F:glutamate dehydrogenase (NAD+) activity"/>
    <property type="evidence" value="ECO:0007669"/>
    <property type="project" value="InterPro"/>
</dbReference>
<dbReference type="AlphaFoldDB" id="A0A0L0EPH5"/>
<dbReference type="Proteomes" id="UP000036850">
    <property type="component" value="Unassembled WGS sequence"/>
</dbReference>
<dbReference type="EMBL" id="LFZX01000156">
    <property type="protein sequence ID" value="KNC66382.1"/>
    <property type="molecule type" value="Genomic_DNA"/>
</dbReference>
<dbReference type="PATRIC" id="fig|43658.6.peg.2396"/>
<feature type="domain" description="NAD-specific glutamate dehydrogenase C-terminal" evidence="1">
    <location>
        <begin position="1"/>
        <end position="227"/>
    </location>
</feature>
<protein>
    <recommendedName>
        <fullName evidence="1">NAD-specific glutamate dehydrogenase C-terminal domain-containing protein</fullName>
    </recommendedName>
</protein>
<proteinExistence type="predicted"/>
<dbReference type="PANTHER" id="PTHR43403">
    <property type="entry name" value="NAD-SPECIFIC GLUTAMATE DEHYDROGENASE"/>
    <property type="match status" value="1"/>
</dbReference>
<evidence type="ECO:0000313" key="2">
    <source>
        <dbReference type="EMBL" id="KNC66382.1"/>
    </source>
</evidence>
<dbReference type="GO" id="GO:0006538">
    <property type="term" value="P:L-glutamate catabolic process"/>
    <property type="evidence" value="ECO:0007669"/>
    <property type="project" value="InterPro"/>
</dbReference>
<evidence type="ECO:0000259" key="1">
    <source>
        <dbReference type="Pfam" id="PF21074"/>
    </source>
</evidence>
<sequence>WQSIAALDNHIPSAVQTEMLYQLRRTVRRTTRWFLRHRNKGMTIEETIAFFAPTFADLSNNLNNYMVEDESARLTEKADALVAQGVPEQIAMRIVSLSSLFSVMDLAEVAANSGRAIDVVSNTYFKLGANMGLHWFLDQITAQPVANHWQALARASYREELDWQQRALSEVVLNSFEGDDHDVDSLINQWMENQSTLLLRWQQMLAEFKTSQSHDFAKFSVALRELMLLSHNCDTSK</sequence>